<evidence type="ECO:0000313" key="9">
    <source>
        <dbReference type="EMBL" id="KAE9531290.1"/>
    </source>
</evidence>
<dbReference type="GO" id="GO:0000981">
    <property type="term" value="F:DNA-binding transcription factor activity, RNA polymerase II-specific"/>
    <property type="evidence" value="ECO:0007669"/>
    <property type="project" value="TreeGrafter"/>
</dbReference>
<feature type="domain" description="C2H2-type" evidence="8">
    <location>
        <begin position="111"/>
        <end position="138"/>
    </location>
</feature>
<dbReference type="OrthoDB" id="5305647at2759"/>
<evidence type="ECO:0000256" key="5">
    <source>
        <dbReference type="ARBA" id="ARBA00022833"/>
    </source>
</evidence>
<keyword evidence="2" id="KW-0479">Metal-binding</keyword>
<evidence type="ECO:0000256" key="1">
    <source>
        <dbReference type="ARBA" id="ARBA00004123"/>
    </source>
</evidence>
<keyword evidence="5" id="KW-0862">Zinc</keyword>
<dbReference type="AlphaFoldDB" id="A0A6G0TF20"/>
<dbReference type="InterPro" id="IPR036236">
    <property type="entry name" value="Znf_C2H2_sf"/>
</dbReference>
<name>A0A6G0TF20_APHGL</name>
<feature type="domain" description="C2H2-type" evidence="8">
    <location>
        <begin position="57"/>
        <end position="84"/>
    </location>
</feature>
<evidence type="ECO:0000256" key="4">
    <source>
        <dbReference type="ARBA" id="ARBA00022771"/>
    </source>
</evidence>
<evidence type="ECO:0000256" key="6">
    <source>
        <dbReference type="ARBA" id="ARBA00023242"/>
    </source>
</evidence>
<protein>
    <recommendedName>
        <fullName evidence="8">C2H2-type domain-containing protein</fullName>
    </recommendedName>
</protein>
<dbReference type="Gene3D" id="3.30.160.60">
    <property type="entry name" value="Classic Zinc Finger"/>
    <property type="match status" value="2"/>
</dbReference>
<dbReference type="SUPFAM" id="SSF57667">
    <property type="entry name" value="beta-beta-alpha zinc fingers"/>
    <property type="match status" value="2"/>
</dbReference>
<evidence type="ECO:0000256" key="3">
    <source>
        <dbReference type="ARBA" id="ARBA00022737"/>
    </source>
</evidence>
<dbReference type="GO" id="GO:0005634">
    <property type="term" value="C:nucleus"/>
    <property type="evidence" value="ECO:0007669"/>
    <property type="project" value="UniProtKB-SubCell"/>
</dbReference>
<dbReference type="PROSITE" id="PS00028">
    <property type="entry name" value="ZINC_FINGER_C2H2_1"/>
    <property type="match status" value="2"/>
</dbReference>
<keyword evidence="4 7" id="KW-0863">Zinc-finger</keyword>
<dbReference type="EMBL" id="VYZN01000041">
    <property type="protein sequence ID" value="KAE9531290.1"/>
    <property type="molecule type" value="Genomic_DNA"/>
</dbReference>
<dbReference type="PROSITE" id="PS50157">
    <property type="entry name" value="ZINC_FINGER_C2H2_2"/>
    <property type="match status" value="2"/>
</dbReference>
<organism evidence="9 10">
    <name type="scientific">Aphis glycines</name>
    <name type="common">Soybean aphid</name>
    <dbReference type="NCBI Taxonomy" id="307491"/>
    <lineage>
        <taxon>Eukaryota</taxon>
        <taxon>Metazoa</taxon>
        <taxon>Ecdysozoa</taxon>
        <taxon>Arthropoda</taxon>
        <taxon>Hexapoda</taxon>
        <taxon>Insecta</taxon>
        <taxon>Pterygota</taxon>
        <taxon>Neoptera</taxon>
        <taxon>Paraneoptera</taxon>
        <taxon>Hemiptera</taxon>
        <taxon>Sternorrhyncha</taxon>
        <taxon>Aphidomorpha</taxon>
        <taxon>Aphidoidea</taxon>
        <taxon>Aphididae</taxon>
        <taxon>Aphidini</taxon>
        <taxon>Aphis</taxon>
        <taxon>Aphis</taxon>
    </lineage>
</organism>
<dbReference type="GO" id="GO:0008270">
    <property type="term" value="F:zinc ion binding"/>
    <property type="evidence" value="ECO:0007669"/>
    <property type="project" value="UniProtKB-KW"/>
</dbReference>
<gene>
    <name evidence="9" type="ORF">AGLY_010496</name>
</gene>
<proteinExistence type="predicted"/>
<dbReference type="Pfam" id="PF13912">
    <property type="entry name" value="zf-C2H2_6"/>
    <property type="match status" value="1"/>
</dbReference>
<evidence type="ECO:0000256" key="2">
    <source>
        <dbReference type="ARBA" id="ARBA00022723"/>
    </source>
</evidence>
<keyword evidence="6" id="KW-0539">Nucleus</keyword>
<comment type="caution">
    <text evidence="9">The sequence shown here is derived from an EMBL/GenBank/DDBJ whole genome shotgun (WGS) entry which is preliminary data.</text>
</comment>
<accession>A0A6G0TF20</accession>
<dbReference type="Proteomes" id="UP000475862">
    <property type="component" value="Unassembled WGS sequence"/>
</dbReference>
<dbReference type="SMART" id="SM00355">
    <property type="entry name" value="ZnF_C2H2"/>
    <property type="match status" value="2"/>
</dbReference>
<evidence type="ECO:0000313" key="10">
    <source>
        <dbReference type="Proteomes" id="UP000475862"/>
    </source>
</evidence>
<dbReference type="PANTHER" id="PTHR24394">
    <property type="entry name" value="ZINC FINGER PROTEIN"/>
    <property type="match status" value="1"/>
</dbReference>
<dbReference type="InterPro" id="IPR013087">
    <property type="entry name" value="Znf_C2H2_type"/>
</dbReference>
<dbReference type="PANTHER" id="PTHR24394:SF29">
    <property type="entry name" value="MYONEURIN"/>
    <property type="match status" value="1"/>
</dbReference>
<evidence type="ECO:0000256" key="7">
    <source>
        <dbReference type="PROSITE-ProRule" id="PRU00042"/>
    </source>
</evidence>
<keyword evidence="3" id="KW-0677">Repeat</keyword>
<sequence length="187" mass="20821">MAHSRLILRVSKGTILVLCSFTRSGKETRCAMAAAEAELRMDVLQQHAALMGGASTTSCPLCHKLFLGSESLVEHMKVHHNDPTTVSQAVVQSYSDIGTGPYMAKRRTANHPCPVCGKHYVNEGSLRKHLACHPETAQYAQLRMWPCSVCQAVFTHESGESMRFIVWPFLSPDRFISVTFRFKDIPT</sequence>
<evidence type="ECO:0000259" key="8">
    <source>
        <dbReference type="PROSITE" id="PS50157"/>
    </source>
</evidence>
<reference evidence="9 10" key="1">
    <citation type="submission" date="2019-08" db="EMBL/GenBank/DDBJ databases">
        <title>The genome of the soybean aphid Biotype 1, its phylome, world population structure and adaptation to the North American continent.</title>
        <authorList>
            <person name="Giordano R."/>
            <person name="Donthu R.K."/>
            <person name="Hernandez A.G."/>
            <person name="Wright C.L."/>
            <person name="Zimin A.V."/>
        </authorList>
    </citation>
    <scope>NUCLEOTIDE SEQUENCE [LARGE SCALE GENOMIC DNA]</scope>
    <source>
        <tissue evidence="9">Whole aphids</tissue>
    </source>
</reference>
<comment type="subcellular location">
    <subcellularLocation>
        <location evidence="1">Nucleus</location>
    </subcellularLocation>
</comment>
<keyword evidence="10" id="KW-1185">Reference proteome</keyword>